<dbReference type="InterPro" id="IPR018378">
    <property type="entry name" value="C-type_lectin_CS"/>
</dbReference>
<protein>
    <submittedName>
        <fullName evidence="5">IgGFc-binding protein</fullName>
    </submittedName>
</protein>
<feature type="region of interest" description="Disordered" evidence="2">
    <location>
        <begin position="1"/>
        <end position="35"/>
    </location>
</feature>
<dbReference type="InterPro" id="IPR016186">
    <property type="entry name" value="C-type_lectin-like/link_sf"/>
</dbReference>
<dbReference type="InterPro" id="IPR016187">
    <property type="entry name" value="CTDL_fold"/>
</dbReference>
<proteinExistence type="predicted"/>
<dbReference type="PANTHER" id="PTHR46534:SF1">
    <property type="entry name" value="IGGFC-BINDING PROTEIN N-TERMINAL DOMAIN-CONTAINING PROTEIN"/>
    <property type="match status" value="1"/>
</dbReference>
<evidence type="ECO:0000259" key="3">
    <source>
        <dbReference type="PROSITE" id="PS50041"/>
    </source>
</evidence>
<evidence type="ECO:0000256" key="1">
    <source>
        <dbReference type="ARBA" id="ARBA00023157"/>
    </source>
</evidence>
<sequence length="552" mass="60148">MFMSGKDRIRNESEGRGGLRVEDKDGAAESTGPVPYDTVGQNFTVVFPENIASYYPSPPTNMVIITALKNGTTVRVQEYDKSEQRDLDAGDVWNFTVNAKLELGKQNISNKTLTIDSNKDITVQAISRKEDSLQTAVVIPTDKLGTTYLIPPIPTIPGTNNYQDLVVQTVTERGPFRIIIVNGVQQQNNVNVGGLKTQEVSLQSGQVAQIWLNESAGFKNVTAEKPVAVLFGHPCAVQRYCSCGLLYAILPPAPGRTLKYLVPPFLAQDAAGETMVLLAQNDSTSVTPYASSSPTYDVAGTAILYRPGLLLPLIPTANFACCFVVTALSTISKNYAVIVVSSNVTDGVRVGNNHISSADWTKLEGTNYSSIQVPLSLGETVIWHTSSKMAVYFSGNNGSTLFGNQAPVVSSSPDFRGCAVTPEVLDLEEQPSDWRESFKTCADRKLELLCLSSADLQKQIYGKLYQNRSLTNNTVQEVWIGMRRSSLNGEWFWVNGDSVNSTTWGDGEPGGVEEGQCTIMSLGNGTGFEWSDDDCCMDAHYICYKEPELFPI</sequence>
<keyword evidence="4" id="KW-1185">Reference proteome</keyword>
<dbReference type="SMART" id="SM00034">
    <property type="entry name" value="CLECT"/>
    <property type="match status" value="1"/>
</dbReference>
<dbReference type="PANTHER" id="PTHR46534">
    <property type="entry name" value="IGGFC_BINDING DOMAIN-CONTAINING PROTEIN"/>
    <property type="match status" value="1"/>
</dbReference>
<feature type="domain" description="C-type lectin" evidence="3">
    <location>
        <begin position="434"/>
        <end position="544"/>
    </location>
</feature>
<dbReference type="InterPro" id="IPR035234">
    <property type="entry name" value="IgGFc-bd_N"/>
</dbReference>
<dbReference type="InterPro" id="IPR001304">
    <property type="entry name" value="C-type_lectin-like"/>
</dbReference>
<evidence type="ECO:0000313" key="4">
    <source>
        <dbReference type="Proteomes" id="UP000695023"/>
    </source>
</evidence>
<dbReference type="Pfam" id="PF00059">
    <property type="entry name" value="Lectin_C"/>
    <property type="match status" value="1"/>
</dbReference>
<name>A0A9Y6JI80_9CICH</name>
<dbReference type="Proteomes" id="UP000695023">
    <property type="component" value="Unplaced"/>
</dbReference>
<dbReference type="SUPFAM" id="SSF56436">
    <property type="entry name" value="C-type lectin-like"/>
    <property type="match status" value="1"/>
</dbReference>
<evidence type="ECO:0000256" key="2">
    <source>
        <dbReference type="SAM" id="MobiDB-lite"/>
    </source>
</evidence>
<evidence type="ECO:0000313" key="5">
    <source>
        <dbReference type="RefSeq" id="XP_013769055.1"/>
    </source>
</evidence>
<gene>
    <name evidence="5" type="primary">LOC102210762</name>
</gene>
<accession>A0A9Y6JI80</accession>
<dbReference type="Pfam" id="PF17517">
    <property type="entry name" value="IgGFc_binding"/>
    <property type="match status" value="1"/>
</dbReference>
<dbReference type="GeneID" id="102210762"/>
<dbReference type="AlphaFoldDB" id="A0A9Y6JI80"/>
<reference evidence="5" key="1">
    <citation type="submission" date="2025-08" db="UniProtKB">
        <authorList>
            <consortium name="RefSeq"/>
        </authorList>
    </citation>
    <scope>IDENTIFICATION</scope>
</reference>
<keyword evidence="1" id="KW-1015">Disulfide bond</keyword>
<dbReference type="RefSeq" id="XP_013769055.1">
    <property type="nucleotide sequence ID" value="XM_013913601.1"/>
</dbReference>
<dbReference type="Gene3D" id="3.10.100.10">
    <property type="entry name" value="Mannose-Binding Protein A, subunit A"/>
    <property type="match status" value="1"/>
</dbReference>
<dbReference type="PROSITE" id="PS00615">
    <property type="entry name" value="C_TYPE_LECTIN_1"/>
    <property type="match status" value="1"/>
</dbReference>
<feature type="compositionally biased region" description="Basic and acidic residues" evidence="2">
    <location>
        <begin position="1"/>
        <end position="27"/>
    </location>
</feature>
<dbReference type="CDD" id="cd00037">
    <property type="entry name" value="CLECT"/>
    <property type="match status" value="1"/>
</dbReference>
<organism evidence="4 5">
    <name type="scientific">Pundamilia nyererei</name>
    <dbReference type="NCBI Taxonomy" id="303518"/>
    <lineage>
        <taxon>Eukaryota</taxon>
        <taxon>Metazoa</taxon>
        <taxon>Chordata</taxon>
        <taxon>Craniata</taxon>
        <taxon>Vertebrata</taxon>
        <taxon>Euteleostomi</taxon>
        <taxon>Actinopterygii</taxon>
        <taxon>Neopterygii</taxon>
        <taxon>Teleostei</taxon>
        <taxon>Neoteleostei</taxon>
        <taxon>Acanthomorphata</taxon>
        <taxon>Ovalentaria</taxon>
        <taxon>Cichlomorphae</taxon>
        <taxon>Cichliformes</taxon>
        <taxon>Cichlidae</taxon>
        <taxon>African cichlids</taxon>
        <taxon>Pseudocrenilabrinae</taxon>
        <taxon>Haplochromini</taxon>
        <taxon>Pundamilia</taxon>
    </lineage>
</organism>
<dbReference type="PROSITE" id="PS50041">
    <property type="entry name" value="C_TYPE_LECTIN_2"/>
    <property type="match status" value="1"/>
</dbReference>